<evidence type="ECO:0000256" key="8">
    <source>
        <dbReference type="RuleBase" id="RU363032"/>
    </source>
</evidence>
<dbReference type="Pfam" id="PF00528">
    <property type="entry name" value="BPD_transp_1"/>
    <property type="match status" value="1"/>
</dbReference>
<dbReference type="PANTHER" id="PTHR43357:SF4">
    <property type="entry name" value="INNER MEMBRANE ABC TRANSPORTER PERMEASE PROTEIN YDCV"/>
    <property type="match status" value="1"/>
</dbReference>
<comment type="similarity">
    <text evidence="8">Belongs to the binding-protein-dependent transport system permease family.</text>
</comment>
<feature type="transmembrane region" description="Helical" evidence="8">
    <location>
        <begin position="259"/>
        <end position="283"/>
    </location>
</feature>
<feature type="transmembrane region" description="Helical" evidence="8">
    <location>
        <begin position="209"/>
        <end position="228"/>
    </location>
</feature>
<organism evidence="10">
    <name type="scientific">Vecturithrix granuli</name>
    <dbReference type="NCBI Taxonomy" id="1499967"/>
    <lineage>
        <taxon>Bacteria</taxon>
        <taxon>Candidatus Moduliflexota</taxon>
        <taxon>Candidatus Vecturitrichia</taxon>
        <taxon>Candidatus Vecturitrichales</taxon>
        <taxon>Candidatus Vecturitrichaceae</taxon>
        <taxon>Candidatus Vecturithrix</taxon>
    </lineage>
</organism>
<evidence type="ECO:0000256" key="2">
    <source>
        <dbReference type="ARBA" id="ARBA00022448"/>
    </source>
</evidence>
<keyword evidence="7 8" id="KW-0472">Membrane</keyword>
<evidence type="ECO:0000256" key="5">
    <source>
        <dbReference type="ARBA" id="ARBA00022692"/>
    </source>
</evidence>
<dbReference type="InterPro" id="IPR035906">
    <property type="entry name" value="MetI-like_sf"/>
</dbReference>
<keyword evidence="2 8" id="KW-0813">Transport</keyword>
<keyword evidence="6 8" id="KW-1133">Transmembrane helix</keyword>
<name>A0A081C4J3_VECG1</name>
<dbReference type="eggNOG" id="COG1177">
    <property type="taxonomic scope" value="Bacteria"/>
</dbReference>
<keyword evidence="3" id="KW-1003">Cell membrane</keyword>
<gene>
    <name evidence="10" type="ORF">U27_06483</name>
</gene>
<protein>
    <submittedName>
        <fullName evidence="10">ABC transporter, membrane spanning protein</fullName>
    </submittedName>
</protein>
<dbReference type="Proteomes" id="UP000030661">
    <property type="component" value="Unassembled WGS sequence"/>
</dbReference>
<evidence type="ECO:0000256" key="7">
    <source>
        <dbReference type="ARBA" id="ARBA00023136"/>
    </source>
</evidence>
<dbReference type="InterPro" id="IPR000515">
    <property type="entry name" value="MetI-like"/>
</dbReference>
<dbReference type="GO" id="GO:0055085">
    <property type="term" value="P:transmembrane transport"/>
    <property type="evidence" value="ECO:0007669"/>
    <property type="project" value="InterPro"/>
</dbReference>
<evidence type="ECO:0000313" key="10">
    <source>
        <dbReference type="EMBL" id="GAK59498.1"/>
    </source>
</evidence>
<feature type="transmembrane region" description="Helical" evidence="8">
    <location>
        <begin position="155"/>
        <end position="177"/>
    </location>
</feature>
<dbReference type="STRING" id="1499967.U27_06483"/>
<reference evidence="10" key="1">
    <citation type="journal article" date="2015" name="PeerJ">
        <title>First genomic representation of candidate bacterial phylum KSB3 points to enhanced environmental sensing as a trigger of wastewater bulking.</title>
        <authorList>
            <person name="Sekiguchi Y."/>
            <person name="Ohashi A."/>
            <person name="Parks D.H."/>
            <person name="Yamauchi T."/>
            <person name="Tyson G.W."/>
            <person name="Hugenholtz P."/>
        </authorList>
    </citation>
    <scope>NUCLEOTIDE SEQUENCE [LARGE SCALE GENOMIC DNA]</scope>
</reference>
<evidence type="ECO:0000313" key="11">
    <source>
        <dbReference type="Proteomes" id="UP000030661"/>
    </source>
</evidence>
<comment type="subcellular location">
    <subcellularLocation>
        <location evidence="1">Cell inner membrane</location>
        <topology evidence="1">Multi-pass membrane protein</topology>
    </subcellularLocation>
    <subcellularLocation>
        <location evidence="8">Cell membrane</location>
        <topology evidence="8">Multi-pass membrane protein</topology>
    </subcellularLocation>
</comment>
<dbReference type="PANTHER" id="PTHR43357">
    <property type="entry name" value="INNER MEMBRANE ABC TRANSPORTER PERMEASE PROTEIN YDCV"/>
    <property type="match status" value="1"/>
</dbReference>
<feature type="transmembrane region" description="Helical" evidence="8">
    <location>
        <begin position="32"/>
        <end position="59"/>
    </location>
</feature>
<evidence type="ECO:0000259" key="9">
    <source>
        <dbReference type="PROSITE" id="PS50928"/>
    </source>
</evidence>
<proteinExistence type="inferred from homology"/>
<dbReference type="HOGENOM" id="CLU_016047_3_1_0"/>
<dbReference type="AlphaFoldDB" id="A0A081C4J3"/>
<dbReference type="Gene3D" id="1.10.3720.10">
    <property type="entry name" value="MetI-like"/>
    <property type="match status" value="1"/>
</dbReference>
<dbReference type="CDD" id="cd06261">
    <property type="entry name" value="TM_PBP2"/>
    <property type="match status" value="1"/>
</dbReference>
<evidence type="ECO:0000256" key="4">
    <source>
        <dbReference type="ARBA" id="ARBA00022519"/>
    </source>
</evidence>
<dbReference type="GO" id="GO:0005886">
    <property type="term" value="C:plasma membrane"/>
    <property type="evidence" value="ECO:0007669"/>
    <property type="project" value="UniProtKB-SubCell"/>
</dbReference>
<evidence type="ECO:0000256" key="6">
    <source>
        <dbReference type="ARBA" id="ARBA00022989"/>
    </source>
</evidence>
<sequence>MSQEQSAHNAPDPNKPTGIEILRQQRRKERHLLMAFFLYGGLFLMLGFPLAVAISWSLVDPKVGWFAPDLYPSSLSLYHWTYVLRNPRFLERLIRSLTIAGSVAVLSAILALPTAWALARFPFRLKRIVELFVLSPMIVPGILVSVSLTEMFYRMGLHGTTIGVVLVHTVGTLPLMIRVLTATLEGIPEDLFHAARTLGAKPLAVTRHIVLPLIVPGIIAGGLLNFVASFEEIDRTLLIGGVKLETVAVMLFKELGDKYLVPTTGAVITLVLLIPAVVIFFIAARLIKENVMAAGMGKL</sequence>
<keyword evidence="4" id="KW-0997">Cell inner membrane</keyword>
<evidence type="ECO:0000256" key="1">
    <source>
        <dbReference type="ARBA" id="ARBA00004429"/>
    </source>
</evidence>
<dbReference type="PROSITE" id="PS50928">
    <property type="entry name" value="ABC_TM1"/>
    <property type="match status" value="1"/>
</dbReference>
<feature type="transmembrane region" description="Helical" evidence="8">
    <location>
        <begin position="131"/>
        <end position="149"/>
    </location>
</feature>
<feature type="domain" description="ABC transmembrane type-1" evidence="9">
    <location>
        <begin position="93"/>
        <end position="283"/>
    </location>
</feature>
<dbReference type="EMBL" id="DF820470">
    <property type="protein sequence ID" value="GAK59498.1"/>
    <property type="molecule type" value="Genomic_DNA"/>
</dbReference>
<feature type="transmembrane region" description="Helical" evidence="8">
    <location>
        <begin position="93"/>
        <end position="119"/>
    </location>
</feature>
<dbReference type="SUPFAM" id="SSF161098">
    <property type="entry name" value="MetI-like"/>
    <property type="match status" value="1"/>
</dbReference>
<evidence type="ECO:0000256" key="3">
    <source>
        <dbReference type="ARBA" id="ARBA00022475"/>
    </source>
</evidence>
<keyword evidence="5 8" id="KW-0812">Transmembrane</keyword>
<keyword evidence="11" id="KW-1185">Reference proteome</keyword>
<accession>A0A081C4J3</accession>